<reference evidence="2" key="1">
    <citation type="submission" date="2021-12" db="EMBL/GenBank/DDBJ databases">
        <title>Discovery of the Pendulisporaceae a myxobacterial family with distinct sporulation behavior and unique specialized metabolism.</title>
        <authorList>
            <person name="Garcia R."/>
            <person name="Popoff A."/>
            <person name="Bader C.D."/>
            <person name="Loehr J."/>
            <person name="Walesch S."/>
            <person name="Walt C."/>
            <person name="Boldt J."/>
            <person name="Bunk B."/>
            <person name="Haeckl F.J.F.P.J."/>
            <person name="Gunesch A.P."/>
            <person name="Birkelbach J."/>
            <person name="Nuebel U."/>
            <person name="Pietschmann T."/>
            <person name="Bach T."/>
            <person name="Mueller R."/>
        </authorList>
    </citation>
    <scope>NUCLEOTIDE SEQUENCE</scope>
    <source>
        <strain evidence="2">MSr11367</strain>
    </source>
</reference>
<proteinExistence type="predicted"/>
<evidence type="ECO:0000313" key="3">
    <source>
        <dbReference type="Proteomes" id="UP001374803"/>
    </source>
</evidence>
<feature type="compositionally biased region" description="Polar residues" evidence="1">
    <location>
        <begin position="146"/>
        <end position="161"/>
    </location>
</feature>
<evidence type="ECO:0008006" key="4">
    <source>
        <dbReference type="Google" id="ProtNLM"/>
    </source>
</evidence>
<sequence length="161" mass="17309">MFLGGSTGCYGDQCVGSAGPFGENEGEGKLIDANTWESNSQSSEWLSYSPQRSWFIRARGFEGRDISKVSVYISPDKAPNVREEGKYKQYTLASGNLAEITVLDNGIPGVTPLIQVHNDTCADYFTRVVIEAYPALPDGGLPDTADTGTNQDASRDTGATE</sequence>
<protein>
    <recommendedName>
        <fullName evidence="4">F5/8 type C domain-containing protein</fullName>
    </recommendedName>
</protein>
<keyword evidence="3" id="KW-1185">Reference proteome</keyword>
<evidence type="ECO:0000313" key="2">
    <source>
        <dbReference type="EMBL" id="WXB02208.1"/>
    </source>
</evidence>
<name>A0ABZ2KUB6_9BACT</name>
<organism evidence="2 3">
    <name type="scientific">Pendulispora rubella</name>
    <dbReference type="NCBI Taxonomy" id="2741070"/>
    <lineage>
        <taxon>Bacteria</taxon>
        <taxon>Pseudomonadati</taxon>
        <taxon>Myxococcota</taxon>
        <taxon>Myxococcia</taxon>
        <taxon>Myxococcales</taxon>
        <taxon>Sorangiineae</taxon>
        <taxon>Pendulisporaceae</taxon>
        <taxon>Pendulispora</taxon>
    </lineage>
</organism>
<dbReference type="Proteomes" id="UP001374803">
    <property type="component" value="Chromosome"/>
</dbReference>
<dbReference type="EMBL" id="CP089983">
    <property type="protein sequence ID" value="WXB02208.1"/>
    <property type="molecule type" value="Genomic_DNA"/>
</dbReference>
<accession>A0ABZ2KUB6</accession>
<evidence type="ECO:0000256" key="1">
    <source>
        <dbReference type="SAM" id="MobiDB-lite"/>
    </source>
</evidence>
<dbReference type="RefSeq" id="WP_394831834.1">
    <property type="nucleotide sequence ID" value="NZ_CP089929.1"/>
</dbReference>
<gene>
    <name evidence="2" type="ORF">LVJ94_35495</name>
</gene>
<feature type="region of interest" description="Disordered" evidence="1">
    <location>
        <begin position="138"/>
        <end position="161"/>
    </location>
</feature>